<dbReference type="GO" id="GO:0005829">
    <property type="term" value="C:cytosol"/>
    <property type="evidence" value="ECO:0007669"/>
    <property type="project" value="TreeGrafter"/>
</dbReference>
<dbReference type="EC" id="2.1.2.2" evidence="2"/>
<evidence type="ECO:0000256" key="2">
    <source>
        <dbReference type="ARBA" id="ARBA00012254"/>
    </source>
</evidence>
<proteinExistence type="predicted"/>
<dbReference type="InterPro" id="IPR002376">
    <property type="entry name" value="Formyl_transf_N"/>
</dbReference>
<name>A0A923I683_9BURK</name>
<reference evidence="6" key="1">
    <citation type="submission" date="2020-08" db="EMBL/GenBank/DDBJ databases">
        <title>Novel species isolated from subtropical streams in China.</title>
        <authorList>
            <person name="Lu H."/>
        </authorList>
    </citation>
    <scope>NUCLEOTIDE SEQUENCE</scope>
    <source>
        <strain evidence="6">CY7W</strain>
    </source>
</reference>
<gene>
    <name evidence="6" type="ORF">H8K47_13295</name>
</gene>
<evidence type="ECO:0000256" key="1">
    <source>
        <dbReference type="ARBA" id="ARBA00005054"/>
    </source>
</evidence>
<dbReference type="EMBL" id="JACOGG010000014">
    <property type="protein sequence ID" value="MBC3936341.1"/>
    <property type="molecule type" value="Genomic_DNA"/>
</dbReference>
<dbReference type="GO" id="GO:0006189">
    <property type="term" value="P:'de novo' IMP biosynthetic process"/>
    <property type="evidence" value="ECO:0007669"/>
    <property type="project" value="TreeGrafter"/>
</dbReference>
<evidence type="ECO:0000256" key="4">
    <source>
        <dbReference type="ARBA" id="ARBA00022755"/>
    </source>
</evidence>
<keyword evidence="3" id="KW-0808">Transferase</keyword>
<dbReference type="InterPro" id="IPR036477">
    <property type="entry name" value="Formyl_transf_N_sf"/>
</dbReference>
<organism evidence="6 7">
    <name type="scientific">Undibacterium rugosum</name>
    <dbReference type="NCBI Taxonomy" id="2762291"/>
    <lineage>
        <taxon>Bacteria</taxon>
        <taxon>Pseudomonadati</taxon>
        <taxon>Pseudomonadota</taxon>
        <taxon>Betaproteobacteria</taxon>
        <taxon>Burkholderiales</taxon>
        <taxon>Oxalobacteraceae</taxon>
        <taxon>Undibacterium</taxon>
    </lineage>
</organism>
<accession>A0A923I683</accession>
<protein>
    <recommendedName>
        <fullName evidence="2">phosphoribosylglycinamide formyltransferase 1</fullName>
        <ecNumber evidence="2">2.1.2.2</ecNumber>
    </recommendedName>
</protein>
<evidence type="ECO:0000313" key="6">
    <source>
        <dbReference type="EMBL" id="MBC3936341.1"/>
    </source>
</evidence>
<dbReference type="RefSeq" id="WP_186881899.1">
    <property type="nucleotide sequence ID" value="NZ_JACOGG010000014.1"/>
</dbReference>
<comment type="pathway">
    <text evidence="1">Purine metabolism; IMP biosynthesis via de novo pathway; N(2)-formyl-N(1)-(5-phospho-D-ribosyl)glycinamide from N(1)-(5-phospho-D-ribosyl)glycinamide (10-formyl THF route): step 1/1.</text>
</comment>
<evidence type="ECO:0000256" key="3">
    <source>
        <dbReference type="ARBA" id="ARBA00022679"/>
    </source>
</evidence>
<dbReference type="SUPFAM" id="SSF53328">
    <property type="entry name" value="Formyltransferase"/>
    <property type="match status" value="1"/>
</dbReference>
<dbReference type="Proteomes" id="UP000612361">
    <property type="component" value="Unassembled WGS sequence"/>
</dbReference>
<dbReference type="AlphaFoldDB" id="A0A923I683"/>
<sequence length="265" mass="29418">MIERKGVLILSASSYSAFSISVLKLLLDQEVPIRGVMIQKLVDRNRLLKELKSSGLSIFGKIFKKLILQRLGIGKSLQDGFSTYYKTLGKQSSSLIELCEQHGIPYKFTSDFHASDSLQFVEDSNCALVAFTGGGLIRQPLIAKAGIGVLNCHMGILPKYRGMDCTYWCSLNRDCNNIGFTVHLMDTGVDTGPIFKTHHVDVSQMQTVEQAVFEIEYKMAPAMADAIGKIVRGDATFTPQNMGEGRQYFTLSPECLDLSRRLFNA</sequence>
<dbReference type="GO" id="GO:0004644">
    <property type="term" value="F:phosphoribosylglycinamide formyltransferase activity"/>
    <property type="evidence" value="ECO:0007669"/>
    <property type="project" value="UniProtKB-EC"/>
</dbReference>
<evidence type="ECO:0000259" key="5">
    <source>
        <dbReference type="Pfam" id="PF00551"/>
    </source>
</evidence>
<dbReference type="Pfam" id="PF00551">
    <property type="entry name" value="Formyl_trans_N"/>
    <property type="match status" value="1"/>
</dbReference>
<dbReference type="PANTHER" id="PTHR43369">
    <property type="entry name" value="PHOSPHORIBOSYLGLYCINAMIDE FORMYLTRANSFERASE"/>
    <property type="match status" value="1"/>
</dbReference>
<evidence type="ECO:0000313" key="7">
    <source>
        <dbReference type="Proteomes" id="UP000612361"/>
    </source>
</evidence>
<dbReference type="Gene3D" id="3.40.50.12230">
    <property type="match status" value="1"/>
</dbReference>
<dbReference type="PANTHER" id="PTHR43369:SF2">
    <property type="entry name" value="PHOSPHORIBOSYLGLYCINAMIDE FORMYLTRANSFERASE"/>
    <property type="match status" value="1"/>
</dbReference>
<keyword evidence="4" id="KW-0658">Purine biosynthesis</keyword>
<keyword evidence="7" id="KW-1185">Reference proteome</keyword>
<feature type="domain" description="Formyl transferase N-terminal" evidence="5">
    <location>
        <begin position="134"/>
        <end position="211"/>
    </location>
</feature>
<comment type="caution">
    <text evidence="6">The sequence shown here is derived from an EMBL/GenBank/DDBJ whole genome shotgun (WGS) entry which is preliminary data.</text>
</comment>